<comment type="caution">
    <text evidence="2">The sequence shown here is derived from an EMBL/GenBank/DDBJ whole genome shotgun (WGS) entry which is preliminary data.</text>
</comment>
<keyword evidence="1" id="KW-0175">Coiled coil</keyword>
<organism evidence="2 3">
    <name type="scientific">Saccharopolyspora karakumensis</name>
    <dbReference type="NCBI Taxonomy" id="2530386"/>
    <lineage>
        <taxon>Bacteria</taxon>
        <taxon>Bacillati</taxon>
        <taxon>Actinomycetota</taxon>
        <taxon>Actinomycetes</taxon>
        <taxon>Pseudonocardiales</taxon>
        <taxon>Pseudonocardiaceae</taxon>
        <taxon>Saccharopolyspora</taxon>
    </lineage>
</organism>
<keyword evidence="3" id="KW-1185">Reference proteome</keyword>
<accession>A0A4R5BFX8</accession>
<evidence type="ECO:0000313" key="2">
    <source>
        <dbReference type="EMBL" id="TDD84555.1"/>
    </source>
</evidence>
<dbReference type="EMBL" id="SMLA01000043">
    <property type="protein sequence ID" value="TDD84555.1"/>
    <property type="molecule type" value="Genomic_DNA"/>
</dbReference>
<proteinExistence type="predicted"/>
<name>A0A4R5BFX8_9PSEU</name>
<evidence type="ECO:0000313" key="3">
    <source>
        <dbReference type="Proteomes" id="UP000294723"/>
    </source>
</evidence>
<dbReference type="Proteomes" id="UP000294723">
    <property type="component" value="Unassembled WGS sequence"/>
</dbReference>
<evidence type="ECO:0008006" key="4">
    <source>
        <dbReference type="Google" id="ProtNLM"/>
    </source>
</evidence>
<protein>
    <recommendedName>
        <fullName evidence="4">DUF305 domain-containing protein</fullName>
    </recommendedName>
</protein>
<gene>
    <name evidence="2" type="ORF">E1202_22980</name>
</gene>
<evidence type="ECO:0000256" key="1">
    <source>
        <dbReference type="SAM" id="Coils"/>
    </source>
</evidence>
<reference evidence="2 3" key="1">
    <citation type="submission" date="2019-03" db="EMBL/GenBank/DDBJ databases">
        <title>Draft genome sequences of novel Actinobacteria.</title>
        <authorList>
            <person name="Sahin N."/>
            <person name="Ay H."/>
            <person name="Saygin H."/>
        </authorList>
    </citation>
    <scope>NUCLEOTIDE SEQUENCE [LARGE SCALE GENOMIC DNA]</scope>
    <source>
        <strain evidence="2 3">5K548</strain>
    </source>
</reference>
<dbReference type="AlphaFoldDB" id="A0A4R5BFX8"/>
<sequence length="186" mass="20688">MVERNATSAERGTIVRSLDIYLNDHYAGAVVGVELARRRTRGATNEEEARILRELTAEIDEDRRSLRKIMASLDVDVSLYKAWAAWIGERLTRLKPNGSVLTVSPLTKLIELESLRLGVEGKASGWRSLLVVAQHDSRLDSAAIERLHERAQDQLEVLEGLRMHHATEVLSGADPRAGTDSTEPAR</sequence>
<feature type="coiled-coil region" evidence="1">
    <location>
        <begin position="45"/>
        <end position="72"/>
    </location>
</feature>